<evidence type="ECO:0000256" key="4">
    <source>
        <dbReference type="ARBA" id="ARBA00022527"/>
    </source>
</evidence>
<keyword evidence="5" id="KW-0597">Phosphoprotein</keyword>
<dbReference type="InterPro" id="IPR000719">
    <property type="entry name" value="Prot_kinase_dom"/>
</dbReference>
<gene>
    <name evidence="21" type="ORF">CJ030_MR4G010900</name>
    <name evidence="22" type="ORF">CJ030_MR4G010914</name>
</gene>
<dbReference type="InterPro" id="IPR051809">
    <property type="entry name" value="Plant_receptor-like_S/T_kinase"/>
</dbReference>
<keyword evidence="12" id="KW-0418">Kinase</keyword>
<name>A0A6A1VS68_9ROSI</name>
<dbReference type="Gene3D" id="3.80.10.10">
    <property type="entry name" value="Ribonuclease Inhibitor"/>
    <property type="match status" value="1"/>
</dbReference>
<dbReference type="Pfam" id="PF00560">
    <property type="entry name" value="LRR_1"/>
    <property type="match status" value="6"/>
</dbReference>
<dbReference type="FunFam" id="3.80.10.10:FF:000095">
    <property type="entry name" value="LRR receptor-like serine/threonine-protein kinase GSO1"/>
    <property type="match status" value="1"/>
</dbReference>
<evidence type="ECO:0000259" key="20">
    <source>
        <dbReference type="PROSITE" id="PS50011"/>
    </source>
</evidence>
<keyword evidence="4" id="KW-0723">Serine/threonine-protein kinase</keyword>
<keyword evidence="6" id="KW-0433">Leucine-rich repeat</keyword>
<sequence>MQIFSVSENQLRGTLPWDLGITLPNLQGFGITMNQFIGSIPVSISNASYLSSLYLERNMLTGTVPSLEKLHRLEALGIEENLLGNGGGDDLSFLCSLTNATYLRKLAIDHNNLGGLLPDFISNFSTTLSFLRLNYNKRTGDIPTGLTNLINLEVLLADNNELSGTIPFGLGNLGKLVYLDFSDNNFTGSIPSSLGNLGLVVQVYLGGNKLHGKIPHTLAKCQNLLFLNLSRNNLSGIVPSEVIGLSSSFVGVDFEIPASIGSCVRLEYLSLGRNFFHGHIPSSLESLRGIQSLVLSHNNLSGEIPKFLERFTFLELLDLSFNHFEGEVPVHGVFNNTNATRIEGNNKLCGGVSEFQLPKCEIKKSKEKTTKLTLILKLVIPLLFARLGGTRTVAVKVLNLLHHGASKSFIAECQALRNIRHLNLVKVLTACSSVDYQGHDFKALVYEFMVNGNLNEWLHSTLRANEVFQEQRNLSLLQRLNIAIDVASALEYLHHQCETPIVHCDLKPSNVLLDDEMNARVGDFGLARFLLEHTQDCSTNQSRSIGVRGTMGYAAPEYGLGNEVSTYGDVYSYGILLLEMFTGKKLTNHMFKNGFTLHDFVRVGLQEQLVYIVDPILLSKGGGETIRVQFFMWTITVRKEVPKSVNA</sequence>
<evidence type="ECO:0000256" key="13">
    <source>
        <dbReference type="ARBA" id="ARBA00022840"/>
    </source>
</evidence>
<keyword evidence="10" id="KW-0677">Repeat</keyword>
<keyword evidence="14" id="KW-1133">Transmembrane helix</keyword>
<evidence type="ECO:0000256" key="10">
    <source>
        <dbReference type="ARBA" id="ARBA00022737"/>
    </source>
</evidence>
<evidence type="ECO:0000313" key="22">
    <source>
        <dbReference type="EMBL" id="KAB1215812.1"/>
    </source>
</evidence>
<dbReference type="FunFam" id="1.10.510.10:FF:000358">
    <property type="entry name" value="Putative leucine-rich repeat receptor-like serine/threonine-protein kinase"/>
    <property type="match status" value="1"/>
</dbReference>
<protein>
    <recommendedName>
        <fullName evidence="2">non-specific serine/threonine protein kinase</fullName>
        <ecNumber evidence="2">2.7.11.1</ecNumber>
    </recommendedName>
</protein>
<evidence type="ECO:0000256" key="14">
    <source>
        <dbReference type="ARBA" id="ARBA00022989"/>
    </source>
</evidence>
<evidence type="ECO:0000256" key="8">
    <source>
        <dbReference type="ARBA" id="ARBA00022692"/>
    </source>
</evidence>
<evidence type="ECO:0000256" key="3">
    <source>
        <dbReference type="ARBA" id="ARBA00022475"/>
    </source>
</evidence>
<evidence type="ECO:0000256" key="5">
    <source>
        <dbReference type="ARBA" id="ARBA00022553"/>
    </source>
</evidence>
<keyword evidence="15" id="KW-0472">Membrane</keyword>
<dbReference type="EC" id="2.7.11.1" evidence="2"/>
<dbReference type="SUPFAM" id="SSF56112">
    <property type="entry name" value="Protein kinase-like (PK-like)"/>
    <property type="match status" value="1"/>
</dbReference>
<evidence type="ECO:0000256" key="12">
    <source>
        <dbReference type="ARBA" id="ARBA00022777"/>
    </source>
</evidence>
<feature type="domain" description="Protein kinase" evidence="20">
    <location>
        <begin position="319"/>
        <end position="647"/>
    </location>
</feature>
<dbReference type="Gene3D" id="3.30.200.20">
    <property type="entry name" value="Phosphorylase Kinase, domain 1"/>
    <property type="match status" value="1"/>
</dbReference>
<comment type="caution">
    <text evidence="22">The sequence shown here is derived from an EMBL/GenBank/DDBJ whole genome shotgun (WGS) entry which is preliminary data.</text>
</comment>
<dbReference type="InterPro" id="IPR001245">
    <property type="entry name" value="Ser-Thr/Tyr_kinase_cat_dom"/>
</dbReference>
<comment type="catalytic activity">
    <reaction evidence="19">
        <text>L-seryl-[protein] + ATP = O-phospho-L-seryl-[protein] + ADP + H(+)</text>
        <dbReference type="Rhea" id="RHEA:17989"/>
        <dbReference type="Rhea" id="RHEA-COMP:9863"/>
        <dbReference type="Rhea" id="RHEA-COMP:11604"/>
        <dbReference type="ChEBI" id="CHEBI:15378"/>
        <dbReference type="ChEBI" id="CHEBI:29999"/>
        <dbReference type="ChEBI" id="CHEBI:30616"/>
        <dbReference type="ChEBI" id="CHEBI:83421"/>
        <dbReference type="ChEBI" id="CHEBI:456216"/>
        <dbReference type="EC" id="2.7.11.1"/>
    </reaction>
</comment>
<dbReference type="Gene3D" id="1.10.510.10">
    <property type="entry name" value="Transferase(Phosphotransferase) domain 1"/>
    <property type="match status" value="1"/>
</dbReference>
<dbReference type="Proteomes" id="UP000516437">
    <property type="component" value="Chromosome 4"/>
</dbReference>
<keyword evidence="7" id="KW-0808">Transferase</keyword>
<reference evidence="22" key="3">
    <citation type="submission" date="2019-09" db="EMBL/GenBank/DDBJ databases">
        <authorList>
            <person name="Gao Z."/>
        </authorList>
    </citation>
    <scope>NUCLEOTIDE SEQUENCE</scope>
    <source>
        <tissue evidence="22">Leaves</tissue>
    </source>
</reference>
<reference evidence="22" key="1">
    <citation type="submission" date="2018-07" db="EMBL/GenBank/DDBJ databases">
        <authorList>
            <person name="Gao Z.-S."/>
            <person name="Jia H.-M."/>
            <person name="Jia H.-J."/>
            <person name="Cai Q.-L."/>
            <person name="Wang Y."/>
            <person name="Zhao H.-B."/>
        </authorList>
    </citation>
    <scope>NUCLEOTIDE SEQUENCE</scope>
    <source>
        <tissue evidence="22">Leaves</tissue>
    </source>
</reference>
<evidence type="ECO:0000256" key="19">
    <source>
        <dbReference type="ARBA" id="ARBA00048679"/>
    </source>
</evidence>
<evidence type="ECO:0000313" key="23">
    <source>
        <dbReference type="Proteomes" id="UP000516437"/>
    </source>
</evidence>
<dbReference type="InterPro" id="IPR001611">
    <property type="entry name" value="Leu-rich_rpt"/>
</dbReference>
<keyword evidence="23" id="KW-1185">Reference proteome</keyword>
<evidence type="ECO:0000256" key="2">
    <source>
        <dbReference type="ARBA" id="ARBA00012513"/>
    </source>
</evidence>
<evidence type="ECO:0000256" key="6">
    <source>
        <dbReference type="ARBA" id="ARBA00022614"/>
    </source>
</evidence>
<dbReference type="AlphaFoldDB" id="A0A6A1VS68"/>
<organism evidence="22 23">
    <name type="scientific">Morella rubra</name>
    <name type="common">Chinese bayberry</name>
    <dbReference type="NCBI Taxonomy" id="262757"/>
    <lineage>
        <taxon>Eukaryota</taxon>
        <taxon>Viridiplantae</taxon>
        <taxon>Streptophyta</taxon>
        <taxon>Embryophyta</taxon>
        <taxon>Tracheophyta</taxon>
        <taxon>Spermatophyta</taxon>
        <taxon>Magnoliopsida</taxon>
        <taxon>eudicotyledons</taxon>
        <taxon>Gunneridae</taxon>
        <taxon>Pentapetalae</taxon>
        <taxon>rosids</taxon>
        <taxon>fabids</taxon>
        <taxon>Fagales</taxon>
        <taxon>Myricaceae</taxon>
        <taxon>Morella</taxon>
    </lineage>
</organism>
<comment type="catalytic activity">
    <reaction evidence="18">
        <text>L-threonyl-[protein] + ATP = O-phospho-L-threonyl-[protein] + ADP + H(+)</text>
        <dbReference type="Rhea" id="RHEA:46608"/>
        <dbReference type="Rhea" id="RHEA-COMP:11060"/>
        <dbReference type="Rhea" id="RHEA-COMP:11605"/>
        <dbReference type="ChEBI" id="CHEBI:15378"/>
        <dbReference type="ChEBI" id="CHEBI:30013"/>
        <dbReference type="ChEBI" id="CHEBI:30616"/>
        <dbReference type="ChEBI" id="CHEBI:61977"/>
        <dbReference type="ChEBI" id="CHEBI:456216"/>
        <dbReference type="EC" id="2.7.11.1"/>
    </reaction>
</comment>
<proteinExistence type="predicted"/>
<evidence type="ECO:0000256" key="16">
    <source>
        <dbReference type="ARBA" id="ARBA00023170"/>
    </source>
</evidence>
<keyword evidence="9" id="KW-0732">Signal</keyword>
<dbReference type="EMBL" id="RXIC02000022">
    <property type="protein sequence ID" value="KAB1215794.1"/>
    <property type="molecule type" value="Genomic_DNA"/>
</dbReference>
<comment type="subcellular location">
    <subcellularLocation>
        <location evidence="1">Cell membrane</location>
        <topology evidence="1">Single-pass membrane protein</topology>
    </subcellularLocation>
</comment>
<evidence type="ECO:0000256" key="11">
    <source>
        <dbReference type="ARBA" id="ARBA00022741"/>
    </source>
</evidence>
<evidence type="ECO:0000256" key="7">
    <source>
        <dbReference type="ARBA" id="ARBA00022679"/>
    </source>
</evidence>
<dbReference type="PROSITE" id="PS50011">
    <property type="entry name" value="PROTEIN_KINASE_DOM"/>
    <property type="match status" value="1"/>
</dbReference>
<evidence type="ECO:0000256" key="17">
    <source>
        <dbReference type="ARBA" id="ARBA00023180"/>
    </source>
</evidence>
<evidence type="ECO:0000256" key="9">
    <source>
        <dbReference type="ARBA" id="ARBA00022729"/>
    </source>
</evidence>
<dbReference type="EMBL" id="RXIC02000022">
    <property type="protein sequence ID" value="KAB1215812.1"/>
    <property type="molecule type" value="Genomic_DNA"/>
</dbReference>
<reference evidence="22 23" key="2">
    <citation type="journal article" date="2019" name="Plant Biotechnol. J.">
        <title>The red bayberry genome and genetic basis of sex determination.</title>
        <authorList>
            <person name="Jia H.M."/>
            <person name="Jia H.J."/>
            <person name="Cai Q.L."/>
            <person name="Wang Y."/>
            <person name="Zhao H.B."/>
            <person name="Yang W.F."/>
            <person name="Wang G.Y."/>
            <person name="Li Y.H."/>
            <person name="Zhan D.L."/>
            <person name="Shen Y.T."/>
            <person name="Niu Q.F."/>
            <person name="Chang L."/>
            <person name="Qiu J."/>
            <person name="Zhao L."/>
            <person name="Xie H.B."/>
            <person name="Fu W.Y."/>
            <person name="Jin J."/>
            <person name="Li X.W."/>
            <person name="Jiao Y."/>
            <person name="Zhou C.C."/>
            <person name="Tu T."/>
            <person name="Chai C.Y."/>
            <person name="Gao J.L."/>
            <person name="Fan L.J."/>
            <person name="van de Weg E."/>
            <person name="Wang J.Y."/>
            <person name="Gao Z.S."/>
        </authorList>
    </citation>
    <scope>NUCLEOTIDE SEQUENCE [LARGE SCALE GENOMIC DNA]</scope>
    <source>
        <tissue evidence="22">Leaves</tissue>
    </source>
</reference>
<keyword evidence="16" id="KW-0675">Receptor</keyword>
<dbReference type="PROSITE" id="PS00108">
    <property type="entry name" value="PROTEIN_KINASE_ST"/>
    <property type="match status" value="1"/>
</dbReference>
<keyword evidence="17" id="KW-0325">Glycoprotein</keyword>
<dbReference type="InterPro" id="IPR011009">
    <property type="entry name" value="Kinase-like_dom_sf"/>
</dbReference>
<dbReference type="PANTHER" id="PTHR27008:SF577">
    <property type="entry name" value="PROTEIN KINASE DOMAIN-CONTAINING PROTEIN"/>
    <property type="match status" value="1"/>
</dbReference>
<dbReference type="GO" id="GO:0004674">
    <property type="term" value="F:protein serine/threonine kinase activity"/>
    <property type="evidence" value="ECO:0007669"/>
    <property type="project" value="UniProtKB-KW"/>
</dbReference>
<dbReference type="GO" id="GO:0005886">
    <property type="term" value="C:plasma membrane"/>
    <property type="evidence" value="ECO:0007669"/>
    <property type="project" value="UniProtKB-SubCell"/>
</dbReference>
<keyword evidence="3" id="KW-1003">Cell membrane</keyword>
<dbReference type="InterPro" id="IPR032675">
    <property type="entry name" value="LRR_dom_sf"/>
</dbReference>
<evidence type="ECO:0000256" key="18">
    <source>
        <dbReference type="ARBA" id="ARBA00047899"/>
    </source>
</evidence>
<evidence type="ECO:0000313" key="21">
    <source>
        <dbReference type="EMBL" id="KAB1215794.1"/>
    </source>
</evidence>
<accession>A0A6A1VS68</accession>
<keyword evidence="8" id="KW-0812">Transmembrane</keyword>
<dbReference type="GO" id="GO:0005524">
    <property type="term" value="F:ATP binding"/>
    <property type="evidence" value="ECO:0007669"/>
    <property type="project" value="UniProtKB-KW"/>
</dbReference>
<keyword evidence="13" id="KW-0067">ATP-binding</keyword>
<evidence type="ECO:0000256" key="1">
    <source>
        <dbReference type="ARBA" id="ARBA00004162"/>
    </source>
</evidence>
<evidence type="ECO:0000256" key="15">
    <source>
        <dbReference type="ARBA" id="ARBA00023136"/>
    </source>
</evidence>
<dbReference type="PANTHER" id="PTHR27008">
    <property type="entry name" value="OS04G0122200 PROTEIN"/>
    <property type="match status" value="1"/>
</dbReference>
<keyword evidence="11" id="KW-0547">Nucleotide-binding</keyword>
<dbReference type="OrthoDB" id="676979at2759"/>
<dbReference type="SUPFAM" id="SSF52058">
    <property type="entry name" value="L domain-like"/>
    <property type="match status" value="2"/>
</dbReference>
<dbReference type="SMART" id="SM00220">
    <property type="entry name" value="S_TKc"/>
    <property type="match status" value="1"/>
</dbReference>
<dbReference type="Pfam" id="PF07714">
    <property type="entry name" value="PK_Tyr_Ser-Thr"/>
    <property type="match status" value="1"/>
</dbReference>
<dbReference type="InterPro" id="IPR008271">
    <property type="entry name" value="Ser/Thr_kinase_AS"/>
</dbReference>